<name>A0A6N7W5P3_9FIRM</name>
<reference evidence="1 2" key="1">
    <citation type="submission" date="2019-08" db="EMBL/GenBank/DDBJ databases">
        <title>In-depth cultivation of the pig gut microbiome towards novel bacterial diversity and tailored functional studies.</title>
        <authorList>
            <person name="Wylensek D."/>
            <person name="Hitch T.C.A."/>
            <person name="Clavel T."/>
        </authorList>
    </citation>
    <scope>NUCLEOTIDE SEQUENCE [LARGE SCALE GENOMIC DNA]</scope>
    <source>
        <strain evidence="1 2">WCA-389-WT-23B</strain>
    </source>
</reference>
<proteinExistence type="predicted"/>
<protein>
    <submittedName>
        <fullName evidence="1">Uncharacterized protein</fullName>
    </submittedName>
</protein>
<dbReference type="RefSeq" id="WP_154467033.1">
    <property type="nucleotide sequence ID" value="NZ_JAXDZL010000083.1"/>
</dbReference>
<dbReference type="EMBL" id="VUMI01000041">
    <property type="protein sequence ID" value="MSS90561.1"/>
    <property type="molecule type" value="Genomic_DNA"/>
</dbReference>
<organism evidence="1 2">
    <name type="scientific">Eisenbergiella porci</name>
    <dbReference type="NCBI Taxonomy" id="2652274"/>
    <lineage>
        <taxon>Bacteria</taxon>
        <taxon>Bacillati</taxon>
        <taxon>Bacillota</taxon>
        <taxon>Clostridia</taxon>
        <taxon>Lachnospirales</taxon>
        <taxon>Lachnospiraceae</taxon>
        <taxon>Eisenbergiella</taxon>
    </lineage>
</organism>
<evidence type="ECO:0000313" key="1">
    <source>
        <dbReference type="EMBL" id="MSS90561.1"/>
    </source>
</evidence>
<accession>A0A6N7W5P3</accession>
<dbReference type="Proteomes" id="UP000436047">
    <property type="component" value="Unassembled WGS sequence"/>
</dbReference>
<evidence type="ECO:0000313" key="2">
    <source>
        <dbReference type="Proteomes" id="UP000436047"/>
    </source>
</evidence>
<comment type="caution">
    <text evidence="1">The sequence shown here is derived from an EMBL/GenBank/DDBJ whole genome shotgun (WGS) entry which is preliminary data.</text>
</comment>
<keyword evidence="2" id="KW-1185">Reference proteome</keyword>
<dbReference type="GeneID" id="86055412"/>
<gene>
    <name evidence="1" type="ORF">FYJ45_20515</name>
</gene>
<dbReference type="AlphaFoldDB" id="A0A6N7W5P3"/>
<sequence length="94" mass="10022">MANRIPKPEMDIPQEVLAVGADKSFTVTWKPCVNVTKGGKLKNGDTYGVPVQSVNGTWSSGYSTGVAVTPETAKKPDPPENIKAAGGYRRIFIS</sequence>